<dbReference type="EMBL" id="PKPP01002276">
    <property type="protein sequence ID" value="PWA76373.1"/>
    <property type="molecule type" value="Genomic_DNA"/>
</dbReference>
<evidence type="ECO:0000313" key="2">
    <source>
        <dbReference type="Proteomes" id="UP000245207"/>
    </source>
</evidence>
<proteinExistence type="predicted"/>
<organism evidence="1 2">
    <name type="scientific">Artemisia annua</name>
    <name type="common">Sweet wormwood</name>
    <dbReference type="NCBI Taxonomy" id="35608"/>
    <lineage>
        <taxon>Eukaryota</taxon>
        <taxon>Viridiplantae</taxon>
        <taxon>Streptophyta</taxon>
        <taxon>Embryophyta</taxon>
        <taxon>Tracheophyta</taxon>
        <taxon>Spermatophyta</taxon>
        <taxon>Magnoliopsida</taxon>
        <taxon>eudicotyledons</taxon>
        <taxon>Gunneridae</taxon>
        <taxon>Pentapetalae</taxon>
        <taxon>asterids</taxon>
        <taxon>campanulids</taxon>
        <taxon>Asterales</taxon>
        <taxon>Asteraceae</taxon>
        <taxon>Asteroideae</taxon>
        <taxon>Anthemideae</taxon>
        <taxon>Artemisiinae</taxon>
        <taxon>Artemisia</taxon>
    </lineage>
</organism>
<reference evidence="1 2" key="1">
    <citation type="journal article" date="2018" name="Mol. Plant">
        <title>The genome of Artemisia annua provides insight into the evolution of Asteraceae family and artemisinin biosynthesis.</title>
        <authorList>
            <person name="Shen Q."/>
            <person name="Zhang L."/>
            <person name="Liao Z."/>
            <person name="Wang S."/>
            <person name="Yan T."/>
            <person name="Shi P."/>
            <person name="Liu M."/>
            <person name="Fu X."/>
            <person name="Pan Q."/>
            <person name="Wang Y."/>
            <person name="Lv Z."/>
            <person name="Lu X."/>
            <person name="Zhang F."/>
            <person name="Jiang W."/>
            <person name="Ma Y."/>
            <person name="Chen M."/>
            <person name="Hao X."/>
            <person name="Li L."/>
            <person name="Tang Y."/>
            <person name="Lv G."/>
            <person name="Zhou Y."/>
            <person name="Sun X."/>
            <person name="Brodelius P.E."/>
            <person name="Rose J.K.C."/>
            <person name="Tang K."/>
        </authorList>
    </citation>
    <scope>NUCLEOTIDE SEQUENCE [LARGE SCALE GENOMIC DNA]</scope>
    <source>
        <strain evidence="2">cv. Huhao1</strain>
        <tissue evidence="1">Leaf</tissue>
    </source>
</reference>
<evidence type="ECO:0000313" key="1">
    <source>
        <dbReference type="EMBL" id="PWA76373.1"/>
    </source>
</evidence>
<dbReference type="AlphaFoldDB" id="A0A2U1NS88"/>
<sequence>MSFYYHKPKNQFAYRIEFVYQRIIQWRRLKDNKEAEPEADPERDQRMFLLTRVILSICYLQMPLKATEYDVYEFFSKVGKRVSEKFKANRGKKKMVQVMGKKSYAIVNKKV</sequence>
<name>A0A2U1NS88_ARTAN</name>
<dbReference type="Proteomes" id="UP000245207">
    <property type="component" value="Unassembled WGS sequence"/>
</dbReference>
<dbReference type="STRING" id="35608.A0A2U1NS88"/>
<comment type="caution">
    <text evidence="1">The sequence shown here is derived from an EMBL/GenBank/DDBJ whole genome shotgun (WGS) entry which is preliminary data.</text>
</comment>
<protein>
    <submittedName>
        <fullName evidence="1">RNA-binding protein 39</fullName>
    </submittedName>
</protein>
<accession>A0A2U1NS88</accession>
<dbReference type="OrthoDB" id="1724770at2759"/>
<gene>
    <name evidence="1" type="ORF">CTI12_AA235400</name>
</gene>
<keyword evidence="2" id="KW-1185">Reference proteome</keyword>